<dbReference type="EMBL" id="CM045872">
    <property type="protein sequence ID" value="KAI7949870.1"/>
    <property type="molecule type" value="Genomic_DNA"/>
</dbReference>
<dbReference type="Proteomes" id="UP001060170">
    <property type="component" value="Chromosome 8"/>
</dbReference>
<proteinExistence type="predicted"/>
<keyword evidence="2" id="KW-1185">Reference proteome</keyword>
<accession>A0ACC0EEL0</accession>
<reference evidence="2" key="1">
    <citation type="journal article" date="2018" name="BMC Genomics">
        <title>Genomic insights into host adaptation between the wheat stripe rust pathogen (Puccinia striiformis f. sp. tritici) and the barley stripe rust pathogen (Puccinia striiformis f. sp. hordei).</title>
        <authorList>
            <person name="Xia C."/>
            <person name="Wang M."/>
            <person name="Yin C."/>
            <person name="Cornejo O.E."/>
            <person name="Hulbert S.H."/>
            <person name="Chen X."/>
        </authorList>
    </citation>
    <scope>NUCLEOTIDE SEQUENCE [LARGE SCALE GENOMIC DNA]</scope>
    <source>
        <strain evidence="2">93-210</strain>
    </source>
</reference>
<name>A0ACC0EEL0_9BASI</name>
<protein>
    <submittedName>
        <fullName evidence="1">Uncharacterized protein</fullName>
    </submittedName>
</protein>
<evidence type="ECO:0000313" key="1">
    <source>
        <dbReference type="EMBL" id="KAI7949870.1"/>
    </source>
</evidence>
<reference evidence="2" key="2">
    <citation type="journal article" date="2018" name="Mol. Plant Microbe Interact.">
        <title>Genome sequence resources for the wheat stripe rust pathogen (Puccinia striiformis f. sp. tritici) and the barley stripe rust pathogen (Puccinia striiformis f. sp. hordei).</title>
        <authorList>
            <person name="Xia C."/>
            <person name="Wang M."/>
            <person name="Yin C."/>
            <person name="Cornejo O.E."/>
            <person name="Hulbert S.H."/>
            <person name="Chen X."/>
        </authorList>
    </citation>
    <scope>NUCLEOTIDE SEQUENCE [LARGE SCALE GENOMIC DNA]</scope>
    <source>
        <strain evidence="2">93-210</strain>
    </source>
</reference>
<evidence type="ECO:0000313" key="2">
    <source>
        <dbReference type="Proteomes" id="UP001060170"/>
    </source>
</evidence>
<gene>
    <name evidence="1" type="ORF">MJO28_008691</name>
</gene>
<comment type="caution">
    <text evidence="1">The sequence shown here is derived from an EMBL/GenBank/DDBJ whole genome shotgun (WGS) entry which is preliminary data.</text>
</comment>
<reference evidence="1 2" key="3">
    <citation type="journal article" date="2022" name="Microbiol. Spectr.">
        <title>Folding features and dynamics of 3D genome architecture in plant fungal pathogens.</title>
        <authorList>
            <person name="Xia C."/>
        </authorList>
    </citation>
    <scope>NUCLEOTIDE SEQUENCE [LARGE SCALE GENOMIC DNA]</scope>
    <source>
        <strain evidence="1 2">93-210</strain>
    </source>
</reference>
<sequence length="60" mass="6656">MLQYDGQSPVKSLLRNPPNVPHCRASLSAIKMMENIKPITPLLQLDPQILLLTPSLCCTL</sequence>
<organism evidence="1 2">
    <name type="scientific">Puccinia striiformis f. sp. tritici</name>
    <dbReference type="NCBI Taxonomy" id="168172"/>
    <lineage>
        <taxon>Eukaryota</taxon>
        <taxon>Fungi</taxon>
        <taxon>Dikarya</taxon>
        <taxon>Basidiomycota</taxon>
        <taxon>Pucciniomycotina</taxon>
        <taxon>Pucciniomycetes</taxon>
        <taxon>Pucciniales</taxon>
        <taxon>Pucciniaceae</taxon>
        <taxon>Puccinia</taxon>
    </lineage>
</organism>